<dbReference type="STRING" id="48256.CLHUN_05890"/>
<dbReference type="SUPFAM" id="SSF53335">
    <property type="entry name" value="S-adenosyl-L-methionine-dependent methyltransferases"/>
    <property type="match status" value="1"/>
</dbReference>
<feature type="domain" description="Methyltransferase FkbM" evidence="1">
    <location>
        <begin position="191"/>
        <end position="332"/>
    </location>
</feature>
<protein>
    <recommendedName>
        <fullName evidence="1">Methyltransferase FkbM domain-containing protein</fullName>
    </recommendedName>
</protein>
<dbReference type="EMBL" id="MZGX01000003">
    <property type="protein sequence ID" value="OPX45652.1"/>
    <property type="molecule type" value="Genomic_DNA"/>
</dbReference>
<keyword evidence="3" id="KW-1185">Reference proteome</keyword>
<dbReference type="InterPro" id="IPR006342">
    <property type="entry name" value="FkbM_mtfrase"/>
</dbReference>
<evidence type="ECO:0000313" key="2">
    <source>
        <dbReference type="EMBL" id="OPX45652.1"/>
    </source>
</evidence>
<dbReference type="Gene3D" id="3.40.50.150">
    <property type="entry name" value="Vaccinia Virus protein VP39"/>
    <property type="match status" value="1"/>
</dbReference>
<evidence type="ECO:0000313" key="3">
    <source>
        <dbReference type="Proteomes" id="UP000191554"/>
    </source>
</evidence>
<organism evidence="2 3">
    <name type="scientific">Ruminiclostridium hungatei</name>
    <name type="common">Clostridium hungatei</name>
    <dbReference type="NCBI Taxonomy" id="48256"/>
    <lineage>
        <taxon>Bacteria</taxon>
        <taxon>Bacillati</taxon>
        <taxon>Bacillota</taxon>
        <taxon>Clostridia</taxon>
        <taxon>Eubacteriales</taxon>
        <taxon>Oscillospiraceae</taxon>
        <taxon>Ruminiclostridium</taxon>
    </lineage>
</organism>
<dbReference type="Gene3D" id="3.40.50.720">
    <property type="entry name" value="NAD(P)-binding Rossmann-like Domain"/>
    <property type="match status" value="1"/>
</dbReference>
<sequence>MTIEKVLNMYETINRTEELDSFLELAKTKKVCIFAFGAASKFIYSIFNEMGVNIDFFCDNDPQKVGQEYFGVKCQSFEYLKENKDDTVVFISTSLFKEIETQLSKENILYFKNLGYKLILLNAIKSLDVKSIRDECIKAYNLFEDELSKEIFLARLLHWITTDVDFSKYEEQNQYFDTDIIKVTENEVFLDGGSYDGDTIKAFFNFVNNKFKKVISFEMNQDSYNLQINNIAKLPEDIAEKVVVYNKGISDSNRTIYYYPMGTSSKINNIHGIDMIRLSSDLVRIDDICTNDAVTFIKMDLEGSELSALQGAEQTIVKNKPKLAICVYHKVEDPWVITNYIKRLVPEYKLYLRHYSSCEYETVLYATL</sequence>
<gene>
    <name evidence="2" type="ORF">CLHUN_05890</name>
</gene>
<reference evidence="2 3" key="1">
    <citation type="submission" date="2017-03" db="EMBL/GenBank/DDBJ databases">
        <title>Genome sequence of Clostridium hungatei DSM 14427.</title>
        <authorList>
            <person name="Poehlein A."/>
            <person name="Daniel R."/>
        </authorList>
    </citation>
    <scope>NUCLEOTIDE SEQUENCE [LARGE SCALE GENOMIC DNA]</scope>
    <source>
        <strain evidence="2 3">DSM 14427</strain>
    </source>
</reference>
<dbReference type="OrthoDB" id="5329963at2"/>
<name>A0A1V4SP55_RUMHU</name>
<dbReference type="RefSeq" id="WP_080063057.1">
    <property type="nucleotide sequence ID" value="NZ_MZGX01000003.1"/>
</dbReference>
<dbReference type="AlphaFoldDB" id="A0A1V4SP55"/>
<accession>A0A1V4SP55</accession>
<dbReference type="NCBIfam" id="TIGR01444">
    <property type="entry name" value="fkbM_fam"/>
    <property type="match status" value="1"/>
</dbReference>
<dbReference type="Pfam" id="PF05050">
    <property type="entry name" value="Methyltransf_21"/>
    <property type="match status" value="1"/>
</dbReference>
<comment type="caution">
    <text evidence="2">The sequence shown here is derived from an EMBL/GenBank/DDBJ whole genome shotgun (WGS) entry which is preliminary data.</text>
</comment>
<evidence type="ECO:0000259" key="1">
    <source>
        <dbReference type="Pfam" id="PF05050"/>
    </source>
</evidence>
<dbReference type="Proteomes" id="UP000191554">
    <property type="component" value="Unassembled WGS sequence"/>
</dbReference>
<dbReference type="InterPro" id="IPR029063">
    <property type="entry name" value="SAM-dependent_MTases_sf"/>
</dbReference>
<proteinExistence type="predicted"/>